<reference evidence="2" key="1">
    <citation type="submission" date="2021-11" db="EMBL/GenBank/DDBJ databases">
        <authorList>
            <person name="Herlambang A."/>
            <person name="Guo Y."/>
            <person name="Takashima Y."/>
            <person name="Nishizawa T."/>
        </authorList>
    </citation>
    <scope>NUCLEOTIDE SEQUENCE</scope>
    <source>
        <strain evidence="2">E1425</strain>
    </source>
</reference>
<protein>
    <submittedName>
        <fullName evidence="2">Uncharacterized protein</fullName>
    </submittedName>
</protein>
<keyword evidence="3" id="KW-1185">Reference proteome</keyword>
<keyword evidence="1" id="KW-0472">Membrane</keyword>
<reference evidence="2" key="2">
    <citation type="journal article" date="2022" name="Microbiol. Resour. Announc.">
        <title>Whole-Genome Sequence of Entomortierella parvispora E1425, a Mucoromycotan Fungus Associated with Burkholderiaceae-Related Endosymbiotic Bacteria.</title>
        <authorList>
            <person name="Herlambang A."/>
            <person name="Guo Y."/>
            <person name="Takashima Y."/>
            <person name="Narisawa K."/>
            <person name="Ohta H."/>
            <person name="Nishizawa T."/>
        </authorList>
    </citation>
    <scope>NUCLEOTIDE SEQUENCE</scope>
    <source>
        <strain evidence="2">E1425</strain>
    </source>
</reference>
<feature type="transmembrane region" description="Helical" evidence="1">
    <location>
        <begin position="7"/>
        <end position="27"/>
    </location>
</feature>
<keyword evidence="1" id="KW-1133">Transmembrane helix</keyword>
<feature type="transmembrane region" description="Helical" evidence="1">
    <location>
        <begin position="39"/>
        <end position="56"/>
    </location>
</feature>
<sequence length="71" mass="8043">MCLAIELVAYDGLMVIGLILLIVWILAMTDVIYIRTYGLEHIFVALAAVFIIAWIFTRCCCNRRRGVPVIV</sequence>
<keyword evidence="1" id="KW-0812">Transmembrane</keyword>
<dbReference type="EMBL" id="BQFW01000005">
    <property type="protein sequence ID" value="GJJ71342.1"/>
    <property type="molecule type" value="Genomic_DNA"/>
</dbReference>
<dbReference type="AlphaFoldDB" id="A0A9P3H7V2"/>
<comment type="caution">
    <text evidence="2">The sequence shown here is derived from an EMBL/GenBank/DDBJ whole genome shotgun (WGS) entry which is preliminary data.</text>
</comment>
<accession>A0A9P3H7V2</accession>
<evidence type="ECO:0000256" key="1">
    <source>
        <dbReference type="SAM" id="Phobius"/>
    </source>
</evidence>
<evidence type="ECO:0000313" key="3">
    <source>
        <dbReference type="Proteomes" id="UP000827284"/>
    </source>
</evidence>
<proteinExistence type="predicted"/>
<name>A0A9P3H7V2_9FUNG</name>
<evidence type="ECO:0000313" key="2">
    <source>
        <dbReference type="EMBL" id="GJJ71342.1"/>
    </source>
</evidence>
<gene>
    <name evidence="2" type="ORF">EMPS_03692</name>
</gene>
<organism evidence="2 3">
    <name type="scientific">Entomortierella parvispora</name>
    <dbReference type="NCBI Taxonomy" id="205924"/>
    <lineage>
        <taxon>Eukaryota</taxon>
        <taxon>Fungi</taxon>
        <taxon>Fungi incertae sedis</taxon>
        <taxon>Mucoromycota</taxon>
        <taxon>Mortierellomycotina</taxon>
        <taxon>Mortierellomycetes</taxon>
        <taxon>Mortierellales</taxon>
        <taxon>Mortierellaceae</taxon>
        <taxon>Entomortierella</taxon>
    </lineage>
</organism>
<dbReference type="Proteomes" id="UP000827284">
    <property type="component" value="Unassembled WGS sequence"/>
</dbReference>